<dbReference type="AlphaFoldDB" id="A0A2A3E9M1"/>
<evidence type="ECO:0008006" key="7">
    <source>
        <dbReference type="Google" id="ProtNLM"/>
    </source>
</evidence>
<dbReference type="STRING" id="94128.A0A2A3E9M1"/>
<evidence type="ECO:0000256" key="1">
    <source>
        <dbReference type="ARBA" id="ARBA00006663"/>
    </source>
</evidence>
<dbReference type="GO" id="GO:0005929">
    <property type="term" value="C:cilium"/>
    <property type="evidence" value="ECO:0007669"/>
    <property type="project" value="TreeGrafter"/>
</dbReference>
<name>A0A2A3E9M1_APICC</name>
<evidence type="ECO:0000256" key="4">
    <source>
        <dbReference type="SAM" id="MobiDB-lite"/>
    </source>
</evidence>
<feature type="compositionally biased region" description="Polar residues" evidence="4">
    <location>
        <begin position="585"/>
        <end position="596"/>
    </location>
</feature>
<keyword evidence="2 3" id="KW-0175">Coiled coil</keyword>
<comment type="similarity">
    <text evidence="1">Belongs to the FAM161 family.</text>
</comment>
<evidence type="ECO:0000256" key="2">
    <source>
        <dbReference type="ARBA" id="ARBA00023054"/>
    </source>
</evidence>
<protein>
    <recommendedName>
        <fullName evidence="7">Protein FAM161A</fullName>
    </recommendedName>
</protein>
<dbReference type="InterPro" id="IPR051655">
    <property type="entry name" value="FAM161"/>
</dbReference>
<evidence type="ECO:0000313" key="5">
    <source>
        <dbReference type="EMBL" id="PBC28174.1"/>
    </source>
</evidence>
<dbReference type="PANTHER" id="PTHR21501">
    <property type="entry name" value="PROTEIN FAM-161"/>
    <property type="match status" value="1"/>
</dbReference>
<evidence type="ECO:0000256" key="3">
    <source>
        <dbReference type="SAM" id="Coils"/>
    </source>
</evidence>
<keyword evidence="6" id="KW-1185">Reference proteome</keyword>
<evidence type="ECO:0000313" key="6">
    <source>
        <dbReference type="Proteomes" id="UP000242457"/>
    </source>
</evidence>
<dbReference type="GO" id="GO:0044782">
    <property type="term" value="P:cilium organization"/>
    <property type="evidence" value="ECO:0007669"/>
    <property type="project" value="TreeGrafter"/>
</dbReference>
<feature type="compositionally biased region" description="Low complexity" evidence="4">
    <location>
        <begin position="602"/>
        <end position="628"/>
    </location>
</feature>
<dbReference type="Pfam" id="PF10595">
    <property type="entry name" value="FAM161A_B"/>
    <property type="match status" value="1"/>
</dbReference>
<feature type="coiled-coil region" evidence="3">
    <location>
        <begin position="460"/>
        <end position="487"/>
    </location>
</feature>
<dbReference type="GO" id="GO:0005856">
    <property type="term" value="C:cytoskeleton"/>
    <property type="evidence" value="ECO:0007669"/>
    <property type="project" value="UniProtKB-ARBA"/>
</dbReference>
<dbReference type="EMBL" id="KZ288322">
    <property type="protein sequence ID" value="PBC28174.1"/>
    <property type="molecule type" value="Genomic_DNA"/>
</dbReference>
<feature type="coiled-coil region" evidence="3">
    <location>
        <begin position="253"/>
        <end position="280"/>
    </location>
</feature>
<dbReference type="InterPro" id="IPR019579">
    <property type="entry name" value="FAM161A/B"/>
</dbReference>
<accession>A0A2A3E9M1</accession>
<organism evidence="5 6">
    <name type="scientific">Apis cerana cerana</name>
    <name type="common">Oriental honeybee</name>
    <dbReference type="NCBI Taxonomy" id="94128"/>
    <lineage>
        <taxon>Eukaryota</taxon>
        <taxon>Metazoa</taxon>
        <taxon>Ecdysozoa</taxon>
        <taxon>Arthropoda</taxon>
        <taxon>Hexapoda</taxon>
        <taxon>Insecta</taxon>
        <taxon>Pterygota</taxon>
        <taxon>Neoptera</taxon>
        <taxon>Endopterygota</taxon>
        <taxon>Hymenoptera</taxon>
        <taxon>Apocrita</taxon>
        <taxon>Aculeata</taxon>
        <taxon>Apoidea</taxon>
        <taxon>Anthophila</taxon>
        <taxon>Apidae</taxon>
        <taxon>Apis</taxon>
    </lineage>
</organism>
<dbReference type="PANTHER" id="PTHR21501:SF1">
    <property type="entry name" value="PROTEIN FAM-161"/>
    <property type="match status" value="1"/>
</dbReference>
<feature type="region of interest" description="Disordered" evidence="4">
    <location>
        <begin position="567"/>
        <end position="628"/>
    </location>
</feature>
<gene>
    <name evidence="5" type="ORF">APICC_00563</name>
</gene>
<dbReference type="Proteomes" id="UP000242457">
    <property type="component" value="Unassembled WGS sequence"/>
</dbReference>
<dbReference type="OrthoDB" id="2150121at2759"/>
<reference evidence="5 6" key="1">
    <citation type="submission" date="2014-07" db="EMBL/GenBank/DDBJ databases">
        <title>Genomic and transcriptomic analysis on Apis cerana provide comprehensive insights into honey bee biology.</title>
        <authorList>
            <person name="Diao Q."/>
            <person name="Sun L."/>
            <person name="Zheng H."/>
            <person name="Zheng H."/>
            <person name="Xu S."/>
            <person name="Wang S."/>
            <person name="Zeng Z."/>
            <person name="Hu F."/>
            <person name="Su S."/>
            <person name="Wu J."/>
        </authorList>
    </citation>
    <scope>NUCLEOTIDE SEQUENCE [LARGE SCALE GENOMIC DNA]</scope>
    <source>
        <tissue evidence="5">Pupae without intestine</tissue>
    </source>
</reference>
<sequence length="699" mass="82222">MTEHKGTSFYNSCVKVPVNPYNRQPTPSYERLESKKNKEDNDFYNKYNMNFIKNDHFVTEYKISNSTEDMDIFLEFLDSIPDYGQVYHLSNEQFKQKVDYLKRKQKLLLKNLQNSLVDHENINESKFSVSNQKLKLKSKNDINDLALNGKKCYLEESSSPSPLLFLSNKLNENEISEHQDFLTNRRDKENGTECKEKIYLNNKNWNTCDKINTNDNIESDIDNAETRSLPANITKEWHPTVPKPFNFTLREEAEKHMKHIKMEEQKYKNVRNNKKNVCRKRRVRSIPLTSKIPLYDKLLAEKEERSRIIREESALNLMSQVRPFKLECDRRAWRFLARSSPEIHSKNINMNTKFKAKPVPKNLFSTEIYDRMLEDEYGRQLQKRLRAAQLMKSSSLPPSMARRERIKSACTHLQSTFKDCNKNIENKNISQMSNNNSISLERCKSMMPLLPIRGNNLAAILRCQVSREKLEREIREKMEERRREQAVKIKQSLIGRNPVWRALRSAVRHEHERDLNIRTLLRRDEAREQAERHRLQMEMMLDRVTQIPTLFERHSQSYQSLTQTQKNINNSKMLQRRKKKKKESSTMNSYINYENISKSDSESLTSSSDSPLSNQSLNSSSTSISQISEKSITKSQTLLSKKKANRSQLKVSIKETAELIEDQNKSKKLCNNEYLISNDNCSKNTLHNNHNIEIITDVQ</sequence>
<proteinExistence type="inferred from homology"/>